<dbReference type="GO" id="GO:0006364">
    <property type="term" value="P:rRNA processing"/>
    <property type="evidence" value="ECO:0007669"/>
    <property type="project" value="UniProtKB-KW"/>
</dbReference>
<accession>A0A6J7FPT4</accession>
<dbReference type="EMBL" id="CAFBLX010000160">
    <property type="protein sequence ID" value="CAB4897537.1"/>
    <property type="molecule type" value="Genomic_DNA"/>
</dbReference>
<dbReference type="InterPro" id="IPR046977">
    <property type="entry name" value="RsmC/RlmG"/>
</dbReference>
<dbReference type="Pfam" id="PF26049">
    <property type="entry name" value="RLMG_N"/>
    <property type="match status" value="1"/>
</dbReference>
<evidence type="ECO:0000256" key="1">
    <source>
        <dbReference type="ARBA" id="ARBA00022490"/>
    </source>
</evidence>
<name>A0A6J7FPT4_9ZZZZ</name>
<evidence type="ECO:0000313" key="7">
    <source>
        <dbReference type="EMBL" id="CAB4897537.1"/>
    </source>
</evidence>
<evidence type="ECO:0000259" key="6">
    <source>
        <dbReference type="Pfam" id="PF26049"/>
    </source>
</evidence>
<dbReference type="CDD" id="cd02440">
    <property type="entry name" value="AdoMet_MTases"/>
    <property type="match status" value="1"/>
</dbReference>
<proteinExistence type="predicted"/>
<protein>
    <submittedName>
        <fullName evidence="7">Unannotated protein</fullName>
    </submittedName>
</protein>
<evidence type="ECO:0000259" key="5">
    <source>
        <dbReference type="Pfam" id="PF05175"/>
    </source>
</evidence>
<dbReference type="AlphaFoldDB" id="A0A6J7FPT4"/>
<dbReference type="Gene3D" id="3.40.50.150">
    <property type="entry name" value="Vaccinia Virus protein VP39"/>
    <property type="match status" value="2"/>
</dbReference>
<dbReference type="SUPFAM" id="SSF53335">
    <property type="entry name" value="S-adenosyl-L-methionine-dependent methyltransferases"/>
    <property type="match status" value="1"/>
</dbReference>
<keyword evidence="1" id="KW-0963">Cytoplasm</keyword>
<dbReference type="Pfam" id="PF05175">
    <property type="entry name" value="MTS"/>
    <property type="match status" value="1"/>
</dbReference>
<dbReference type="InterPro" id="IPR002052">
    <property type="entry name" value="DNA_methylase_N6_adenine_CS"/>
</dbReference>
<keyword evidence="2" id="KW-0698">rRNA processing</keyword>
<dbReference type="InterPro" id="IPR029063">
    <property type="entry name" value="SAM-dependent_MTases_sf"/>
</dbReference>
<keyword evidence="3" id="KW-0489">Methyltransferase</keyword>
<feature type="domain" description="Methyltransferase small" evidence="5">
    <location>
        <begin position="240"/>
        <end position="408"/>
    </location>
</feature>
<evidence type="ECO:0000256" key="2">
    <source>
        <dbReference type="ARBA" id="ARBA00022552"/>
    </source>
</evidence>
<dbReference type="PANTHER" id="PTHR47816:SF5">
    <property type="entry name" value="RIBOSOMAL RNA LARGE SUBUNIT METHYLTRANSFERASE G"/>
    <property type="match status" value="1"/>
</dbReference>
<gene>
    <name evidence="7" type="ORF">UFOPK3472_02273</name>
</gene>
<feature type="domain" description="RlmG N-terminal" evidence="6">
    <location>
        <begin position="52"/>
        <end position="220"/>
    </location>
</feature>
<keyword evidence="4" id="KW-0808">Transferase</keyword>
<dbReference type="InterPro" id="IPR058679">
    <property type="entry name" value="RlmG_N"/>
</dbReference>
<evidence type="ECO:0000256" key="4">
    <source>
        <dbReference type="ARBA" id="ARBA00022679"/>
    </source>
</evidence>
<dbReference type="InterPro" id="IPR007848">
    <property type="entry name" value="Small_mtfrase_dom"/>
</dbReference>
<dbReference type="GO" id="GO:0008757">
    <property type="term" value="F:S-adenosylmethionine-dependent methyltransferase activity"/>
    <property type="evidence" value="ECO:0007669"/>
    <property type="project" value="InterPro"/>
</dbReference>
<sequence>MAEERLVLVFVFHSPSMHLIGRNSHLPRGTTASAGRVRWNTARVSDETLFEALRREPDAEAPNLHAVDAADRLLLDTVDELGVDRTAPIAVIGDRYGALTLGAAALGFTDVRVHQDAVTGVRALELNAARVSMVGTYTHHRLGAELLDGVGTVLMQLPRGLAELTEISEHIAVHALQNVVVLAGGRDKHMTPAMNDILGRSFETVTAGRGRQKARVLTATGAVASEMTYPVDKRIDDLGLTVVAHGAVFAGAGLDIGTRFLLGFVPKMAPRATNAVDLGCGSGILATELARTRPGLEVIATDRSAAAIASAAATAEVNGTTVSVVADDAMSTFESRSVDLIVCNPPFHEGAAVHTGGAGKLFEAAGRVLRPGGQLWTVFNTHLNYRRALADAVGPTDPMGRNTKFTVTRSVRPSE</sequence>
<evidence type="ECO:0000256" key="3">
    <source>
        <dbReference type="ARBA" id="ARBA00022603"/>
    </source>
</evidence>
<dbReference type="PANTHER" id="PTHR47816">
    <property type="entry name" value="RIBOSOMAL RNA SMALL SUBUNIT METHYLTRANSFERASE C"/>
    <property type="match status" value="1"/>
</dbReference>
<dbReference type="PROSITE" id="PS00092">
    <property type="entry name" value="N6_MTASE"/>
    <property type="match status" value="1"/>
</dbReference>
<organism evidence="7">
    <name type="scientific">freshwater metagenome</name>
    <dbReference type="NCBI Taxonomy" id="449393"/>
    <lineage>
        <taxon>unclassified sequences</taxon>
        <taxon>metagenomes</taxon>
        <taxon>ecological metagenomes</taxon>
    </lineage>
</organism>
<dbReference type="GO" id="GO:0003676">
    <property type="term" value="F:nucleic acid binding"/>
    <property type="evidence" value="ECO:0007669"/>
    <property type="project" value="InterPro"/>
</dbReference>
<dbReference type="GO" id="GO:0032259">
    <property type="term" value="P:methylation"/>
    <property type="evidence" value="ECO:0007669"/>
    <property type="project" value="UniProtKB-KW"/>
</dbReference>
<reference evidence="7" key="1">
    <citation type="submission" date="2020-05" db="EMBL/GenBank/DDBJ databases">
        <authorList>
            <person name="Chiriac C."/>
            <person name="Salcher M."/>
            <person name="Ghai R."/>
            <person name="Kavagutti S V."/>
        </authorList>
    </citation>
    <scope>NUCLEOTIDE SEQUENCE</scope>
</reference>